<dbReference type="Proteomes" id="UP000796880">
    <property type="component" value="Unassembled WGS sequence"/>
</dbReference>
<dbReference type="AlphaFoldDB" id="A0A8K0HJ38"/>
<dbReference type="EMBL" id="VOIH02000002">
    <property type="protein sequence ID" value="KAF3452578.1"/>
    <property type="molecule type" value="Genomic_DNA"/>
</dbReference>
<reference evidence="1" key="1">
    <citation type="submission" date="2020-03" db="EMBL/GenBank/DDBJ databases">
        <title>A high-quality chromosome-level genome assembly of a woody plant with both climbing and erect habits, Rhamnella rubrinervis.</title>
        <authorList>
            <person name="Lu Z."/>
            <person name="Yang Y."/>
            <person name="Zhu X."/>
            <person name="Sun Y."/>
        </authorList>
    </citation>
    <scope>NUCLEOTIDE SEQUENCE</scope>
    <source>
        <strain evidence="1">BYM</strain>
        <tissue evidence="1">Leaf</tissue>
    </source>
</reference>
<protein>
    <submittedName>
        <fullName evidence="1">Uncharacterized protein</fullName>
    </submittedName>
</protein>
<organism evidence="1 2">
    <name type="scientific">Rhamnella rubrinervis</name>
    <dbReference type="NCBI Taxonomy" id="2594499"/>
    <lineage>
        <taxon>Eukaryota</taxon>
        <taxon>Viridiplantae</taxon>
        <taxon>Streptophyta</taxon>
        <taxon>Embryophyta</taxon>
        <taxon>Tracheophyta</taxon>
        <taxon>Spermatophyta</taxon>
        <taxon>Magnoliopsida</taxon>
        <taxon>eudicotyledons</taxon>
        <taxon>Gunneridae</taxon>
        <taxon>Pentapetalae</taxon>
        <taxon>rosids</taxon>
        <taxon>fabids</taxon>
        <taxon>Rosales</taxon>
        <taxon>Rhamnaceae</taxon>
        <taxon>rhamnoid group</taxon>
        <taxon>Rhamneae</taxon>
        <taxon>Rhamnella</taxon>
    </lineage>
</organism>
<proteinExistence type="predicted"/>
<comment type="caution">
    <text evidence="1">The sequence shown here is derived from an EMBL/GenBank/DDBJ whole genome shotgun (WGS) entry which is preliminary data.</text>
</comment>
<evidence type="ECO:0000313" key="1">
    <source>
        <dbReference type="EMBL" id="KAF3452578.1"/>
    </source>
</evidence>
<accession>A0A8K0HJ38</accession>
<gene>
    <name evidence="1" type="ORF">FNV43_RR03011</name>
</gene>
<keyword evidence="2" id="KW-1185">Reference proteome</keyword>
<evidence type="ECO:0000313" key="2">
    <source>
        <dbReference type="Proteomes" id="UP000796880"/>
    </source>
</evidence>
<name>A0A8K0HJ38_9ROSA</name>
<sequence>MTVRRGVLKQTQLVSTTGAAGGEAEQMAVDYRRMGHVCRSGLSACPMISGGDRLRSHLRRRNCPSQITILPFQCYGVGAHLPSSSLFGIFKRPNILTKSKL</sequence>